<dbReference type="InParanoid" id="A0A0C2XAP2"/>
<dbReference type="HOGENOM" id="CLU_1937582_0_0_1"/>
<protein>
    <submittedName>
        <fullName evidence="1">Uncharacterized protein</fullName>
    </submittedName>
</protein>
<dbReference type="AlphaFoldDB" id="A0A0C2XAP2"/>
<organism evidence="1 2">
    <name type="scientific">Amanita muscaria (strain Koide BX008)</name>
    <dbReference type="NCBI Taxonomy" id="946122"/>
    <lineage>
        <taxon>Eukaryota</taxon>
        <taxon>Fungi</taxon>
        <taxon>Dikarya</taxon>
        <taxon>Basidiomycota</taxon>
        <taxon>Agaricomycotina</taxon>
        <taxon>Agaricomycetes</taxon>
        <taxon>Agaricomycetidae</taxon>
        <taxon>Agaricales</taxon>
        <taxon>Pluteineae</taxon>
        <taxon>Amanitaceae</taxon>
        <taxon>Amanita</taxon>
    </lineage>
</organism>
<sequence>MDEANIITTRLLTLLNVSATRIGKRKRAYEEDDISTQEKLNKRKSIQFADAEPVVSNSPSETEVVVKNVQEEATAQVLEDIVEGVDEAEDSRGLYERHFGTKPTVLTESARLAVERKAWVASNLRKAWSA</sequence>
<name>A0A0C2XAP2_AMAMK</name>
<reference evidence="1 2" key="1">
    <citation type="submission" date="2014-04" db="EMBL/GenBank/DDBJ databases">
        <title>Evolutionary Origins and Diversification of the Mycorrhizal Mutualists.</title>
        <authorList>
            <consortium name="DOE Joint Genome Institute"/>
            <consortium name="Mycorrhizal Genomics Consortium"/>
            <person name="Kohler A."/>
            <person name="Kuo A."/>
            <person name="Nagy L.G."/>
            <person name="Floudas D."/>
            <person name="Copeland A."/>
            <person name="Barry K.W."/>
            <person name="Cichocki N."/>
            <person name="Veneault-Fourrey C."/>
            <person name="LaButti K."/>
            <person name="Lindquist E.A."/>
            <person name="Lipzen A."/>
            <person name="Lundell T."/>
            <person name="Morin E."/>
            <person name="Murat C."/>
            <person name="Riley R."/>
            <person name="Ohm R."/>
            <person name="Sun H."/>
            <person name="Tunlid A."/>
            <person name="Henrissat B."/>
            <person name="Grigoriev I.V."/>
            <person name="Hibbett D.S."/>
            <person name="Martin F."/>
        </authorList>
    </citation>
    <scope>NUCLEOTIDE SEQUENCE [LARGE SCALE GENOMIC DNA]</scope>
    <source>
        <strain evidence="1 2">Koide BX008</strain>
    </source>
</reference>
<proteinExistence type="predicted"/>
<evidence type="ECO:0000313" key="2">
    <source>
        <dbReference type="Proteomes" id="UP000054549"/>
    </source>
</evidence>
<gene>
    <name evidence="1" type="ORF">M378DRAFT_160834</name>
</gene>
<dbReference type="EMBL" id="KN818236">
    <property type="protein sequence ID" value="KIL66386.1"/>
    <property type="molecule type" value="Genomic_DNA"/>
</dbReference>
<evidence type="ECO:0000313" key="1">
    <source>
        <dbReference type="EMBL" id="KIL66386.1"/>
    </source>
</evidence>
<keyword evidence="2" id="KW-1185">Reference proteome</keyword>
<dbReference type="Proteomes" id="UP000054549">
    <property type="component" value="Unassembled WGS sequence"/>
</dbReference>
<accession>A0A0C2XAP2</accession>